<comment type="caution">
    <text evidence="1">The sequence shown here is derived from an EMBL/GenBank/DDBJ whole genome shotgun (WGS) entry which is preliminary data.</text>
</comment>
<evidence type="ECO:0000313" key="1">
    <source>
        <dbReference type="EMBL" id="MBT8798632.1"/>
    </source>
</evidence>
<dbReference type="RefSeq" id="WP_215487870.1">
    <property type="nucleotide sequence ID" value="NZ_BAAAPJ010000008.1"/>
</dbReference>
<reference evidence="1 2" key="1">
    <citation type="submission" date="2021-03" db="EMBL/GenBank/DDBJ databases">
        <title>Microbacterium pauli sp. nov., isolated from microfiltered milk.</title>
        <authorList>
            <person name="Bellassi P."/>
            <person name="Fontana A."/>
            <person name="Callegari M.L."/>
            <person name="Lorenzo M."/>
            <person name="Cappa F."/>
        </authorList>
    </citation>
    <scope>NUCLEOTIDE SEQUENCE [LARGE SCALE GENOMIC DNA]</scope>
    <source>
        <strain evidence="1 2">DSM 18909</strain>
    </source>
</reference>
<evidence type="ECO:0000313" key="2">
    <source>
        <dbReference type="Proteomes" id="UP000740605"/>
    </source>
</evidence>
<name>A0ABS5XVS1_9MICO</name>
<gene>
    <name evidence="1" type="ORF">J0P97_11190</name>
</gene>
<accession>A0ABS5XVS1</accession>
<keyword evidence="2" id="KW-1185">Reference proteome</keyword>
<dbReference type="Proteomes" id="UP000740605">
    <property type="component" value="Unassembled WGS sequence"/>
</dbReference>
<sequence length="288" mass="32028">MSVWRPWDADDNEYEQRSLIRELIPASLRAPVLAWIRMQLRPTGAYAHIDMSRVHDLQSALQIDFRLQKRYVEADDMLSTITQKGDQFIARVVDYFLSYYTTDHLGRAPSEVDSLRRHFDNAASSAEIALQNGVFRLRRRTTDGIEELAEASAQSTSVLAGQHLRKGWVEAYALSPNTSLVMSEAIKAVEAAAHPVVSPKATKVRLGMITQAIKDQTGWTLAFPNRDDGHPDHKAVLVGMLETLIVAQADRHGGASPSVLEAQGHVQLASILVQWFSTGVVRRDTTST</sequence>
<protein>
    <submittedName>
        <fullName evidence="1">Uncharacterized protein</fullName>
    </submittedName>
</protein>
<proteinExistence type="predicted"/>
<dbReference type="EMBL" id="JAFLHG010000010">
    <property type="protein sequence ID" value="MBT8798632.1"/>
    <property type="molecule type" value="Genomic_DNA"/>
</dbReference>
<organism evidence="1 2">
    <name type="scientific">Microbacterium flavum</name>
    <dbReference type="NCBI Taxonomy" id="415216"/>
    <lineage>
        <taxon>Bacteria</taxon>
        <taxon>Bacillati</taxon>
        <taxon>Actinomycetota</taxon>
        <taxon>Actinomycetes</taxon>
        <taxon>Micrococcales</taxon>
        <taxon>Microbacteriaceae</taxon>
        <taxon>Microbacterium</taxon>
    </lineage>
</organism>